<dbReference type="Gene3D" id="1.10.1040.50">
    <property type="match status" value="1"/>
</dbReference>
<sequence>MKGWWPRIVAAGSLRVLCLYDEKRRANPDPEIKKYVEKAREIAGVTIDPKLTKLSDKDIVEMILFPVVNEACRVLDESIVVKAADLDIPAVMGMGFSPYRGGIMFWADTLGSKYIYSRLEERSNLYGEFFKPCSYLALRAAKGALLVRISSYFFVH</sequence>
<dbReference type="SUPFAM" id="SSF48179">
    <property type="entry name" value="6-phosphogluconate dehydrogenase C-terminal domain-like"/>
    <property type="match status" value="1"/>
</dbReference>
<reference evidence="4" key="1">
    <citation type="submission" date="2023-05" db="EMBL/GenBank/DDBJ databases">
        <authorList>
            <person name="Huff M."/>
        </authorList>
    </citation>
    <scope>NUCLEOTIDE SEQUENCE</scope>
</reference>
<name>A0AAD1ZWC4_9LAMI</name>
<evidence type="ECO:0008006" key="6">
    <source>
        <dbReference type="Google" id="ProtNLM"/>
    </source>
</evidence>
<dbReference type="GO" id="GO:0003857">
    <property type="term" value="F:(3S)-3-hydroxyacyl-CoA dehydrogenase (NAD+) activity"/>
    <property type="evidence" value="ECO:0007669"/>
    <property type="project" value="TreeGrafter"/>
</dbReference>
<dbReference type="AlphaFoldDB" id="A0AAD1ZWC4"/>
<dbReference type="GO" id="GO:0016853">
    <property type="term" value="F:isomerase activity"/>
    <property type="evidence" value="ECO:0007669"/>
    <property type="project" value="UniProtKB-KW"/>
</dbReference>
<keyword evidence="1" id="KW-0413">Isomerase</keyword>
<accession>A0AAD1ZWC4</accession>
<evidence type="ECO:0000256" key="2">
    <source>
        <dbReference type="ARBA" id="ARBA00023239"/>
    </source>
</evidence>
<evidence type="ECO:0000256" key="3">
    <source>
        <dbReference type="ARBA" id="ARBA00023268"/>
    </source>
</evidence>
<dbReference type="EMBL" id="OU503050">
    <property type="protein sequence ID" value="CAI9776793.1"/>
    <property type="molecule type" value="Genomic_DNA"/>
</dbReference>
<protein>
    <recommendedName>
        <fullName evidence="6">3-hydroxyacyl-CoA dehydrogenase C-terminal domain-containing protein</fullName>
    </recommendedName>
</protein>
<evidence type="ECO:0000313" key="5">
    <source>
        <dbReference type="Proteomes" id="UP000834106"/>
    </source>
</evidence>
<dbReference type="PANTHER" id="PTHR23309:SF9">
    <property type="entry name" value="PEROXISOMAL FATTY ACID BETA-OXIDATION MULTIFUNCTIONAL PROTEIN MFP2"/>
    <property type="match status" value="1"/>
</dbReference>
<dbReference type="GO" id="GO:0005777">
    <property type="term" value="C:peroxisome"/>
    <property type="evidence" value="ECO:0007669"/>
    <property type="project" value="TreeGrafter"/>
</dbReference>
<evidence type="ECO:0000313" key="4">
    <source>
        <dbReference type="EMBL" id="CAI9776793.1"/>
    </source>
</evidence>
<dbReference type="GO" id="GO:0006635">
    <property type="term" value="P:fatty acid beta-oxidation"/>
    <property type="evidence" value="ECO:0007669"/>
    <property type="project" value="TreeGrafter"/>
</dbReference>
<dbReference type="GO" id="GO:0016829">
    <property type="term" value="F:lyase activity"/>
    <property type="evidence" value="ECO:0007669"/>
    <property type="project" value="UniProtKB-KW"/>
</dbReference>
<gene>
    <name evidence="4" type="ORF">FPE_LOCUS24223</name>
</gene>
<dbReference type="InterPro" id="IPR008927">
    <property type="entry name" value="6-PGluconate_DH-like_C_sf"/>
</dbReference>
<dbReference type="PANTHER" id="PTHR23309">
    <property type="entry name" value="3-HYDROXYACYL-COA DEHYROGENASE"/>
    <property type="match status" value="1"/>
</dbReference>
<dbReference type="Proteomes" id="UP000834106">
    <property type="component" value="Chromosome 15"/>
</dbReference>
<organism evidence="4 5">
    <name type="scientific">Fraxinus pennsylvanica</name>
    <dbReference type="NCBI Taxonomy" id="56036"/>
    <lineage>
        <taxon>Eukaryota</taxon>
        <taxon>Viridiplantae</taxon>
        <taxon>Streptophyta</taxon>
        <taxon>Embryophyta</taxon>
        <taxon>Tracheophyta</taxon>
        <taxon>Spermatophyta</taxon>
        <taxon>Magnoliopsida</taxon>
        <taxon>eudicotyledons</taxon>
        <taxon>Gunneridae</taxon>
        <taxon>Pentapetalae</taxon>
        <taxon>asterids</taxon>
        <taxon>lamiids</taxon>
        <taxon>Lamiales</taxon>
        <taxon>Oleaceae</taxon>
        <taxon>Oleeae</taxon>
        <taxon>Fraxinus</taxon>
    </lineage>
</organism>
<keyword evidence="5" id="KW-1185">Reference proteome</keyword>
<keyword evidence="3" id="KW-0511">Multifunctional enzyme</keyword>
<proteinExistence type="predicted"/>
<keyword evidence="2" id="KW-0456">Lyase</keyword>
<evidence type="ECO:0000256" key="1">
    <source>
        <dbReference type="ARBA" id="ARBA00023235"/>
    </source>
</evidence>